<proteinExistence type="inferred from homology"/>
<comment type="function">
    <text evidence="1 12">The alpha subunit is responsible for the aldol cleavage of indoleglycerol phosphate to indole and glyceraldehyde 3-phosphate.</text>
</comment>
<dbReference type="GO" id="GO:0004834">
    <property type="term" value="F:tryptophan synthase activity"/>
    <property type="evidence" value="ECO:0007669"/>
    <property type="project" value="UniProtKB-UniRule"/>
</dbReference>
<evidence type="ECO:0000256" key="3">
    <source>
        <dbReference type="ARBA" id="ARBA00004733"/>
    </source>
</evidence>
<dbReference type="GO" id="GO:0005829">
    <property type="term" value="C:cytosol"/>
    <property type="evidence" value="ECO:0007669"/>
    <property type="project" value="TreeGrafter"/>
</dbReference>
<dbReference type="InterPro" id="IPR011060">
    <property type="entry name" value="RibuloseP-bd_barrel"/>
</dbReference>
<comment type="catalytic activity">
    <reaction evidence="11 12">
        <text>(1S,2R)-1-C-(indol-3-yl)glycerol 3-phosphate + L-serine = D-glyceraldehyde 3-phosphate + L-tryptophan + H2O</text>
        <dbReference type="Rhea" id="RHEA:10532"/>
        <dbReference type="ChEBI" id="CHEBI:15377"/>
        <dbReference type="ChEBI" id="CHEBI:33384"/>
        <dbReference type="ChEBI" id="CHEBI:57912"/>
        <dbReference type="ChEBI" id="CHEBI:58866"/>
        <dbReference type="ChEBI" id="CHEBI:59776"/>
        <dbReference type="EC" id="4.2.1.20"/>
    </reaction>
</comment>
<dbReference type="PANTHER" id="PTHR43406:SF1">
    <property type="entry name" value="TRYPTOPHAN SYNTHASE ALPHA CHAIN, CHLOROPLASTIC"/>
    <property type="match status" value="1"/>
</dbReference>
<keyword evidence="7 14" id="KW-0934">Plastid</keyword>
<dbReference type="EC" id="4.2.1.20" evidence="12"/>
<evidence type="ECO:0000256" key="9">
    <source>
        <dbReference type="ARBA" id="ARBA00023141"/>
    </source>
</evidence>
<dbReference type="SUPFAM" id="SSF51366">
    <property type="entry name" value="Ribulose-phoshate binding barrel"/>
    <property type="match status" value="1"/>
</dbReference>
<dbReference type="InterPro" id="IPR002028">
    <property type="entry name" value="Trp_synthase_suA"/>
</dbReference>
<dbReference type="RefSeq" id="YP_009398623.1">
    <property type="nucleotide sequence ID" value="NC_035293.1"/>
</dbReference>
<name>A0A1Z1MPM3_KUECA</name>
<evidence type="ECO:0000256" key="5">
    <source>
        <dbReference type="ARBA" id="ARBA00022528"/>
    </source>
</evidence>
<protein>
    <recommendedName>
        <fullName evidence="12">Tryptophan synthase alpha chain</fullName>
        <ecNumber evidence="12">4.2.1.20</ecNumber>
    </recommendedName>
</protein>
<organism evidence="14">
    <name type="scientific">Kuetzingia canaliculata</name>
    <name type="common">Red alga</name>
    <name type="synonym">Rytiphlaea canaliculata</name>
    <dbReference type="NCBI Taxonomy" id="228262"/>
    <lineage>
        <taxon>Eukaryota</taxon>
        <taxon>Rhodophyta</taxon>
        <taxon>Florideophyceae</taxon>
        <taxon>Rhodymeniophycidae</taxon>
        <taxon>Ceramiales</taxon>
        <taxon>Rhodomelaceae</taxon>
        <taxon>Amansieae</taxon>
        <taxon>Kuetzingia</taxon>
    </lineage>
</organism>
<dbReference type="PANTHER" id="PTHR43406">
    <property type="entry name" value="TRYPTOPHAN SYNTHASE, ALPHA CHAIN"/>
    <property type="match status" value="1"/>
</dbReference>
<keyword evidence="10 12" id="KW-0456">Lyase</keyword>
<evidence type="ECO:0000256" key="6">
    <source>
        <dbReference type="ARBA" id="ARBA00022605"/>
    </source>
</evidence>
<comment type="similarity">
    <text evidence="12 13">Belongs to the TrpA family.</text>
</comment>
<keyword evidence="6 12" id="KW-0028">Amino-acid biosynthesis</keyword>
<dbReference type="NCBIfam" id="TIGR00262">
    <property type="entry name" value="trpA"/>
    <property type="match status" value="1"/>
</dbReference>
<geneLocation type="chloroplast" evidence="14"/>
<evidence type="ECO:0000256" key="1">
    <source>
        <dbReference type="ARBA" id="ARBA00003365"/>
    </source>
</evidence>
<evidence type="ECO:0000256" key="2">
    <source>
        <dbReference type="ARBA" id="ARBA00004229"/>
    </source>
</evidence>
<dbReference type="InterPro" id="IPR013785">
    <property type="entry name" value="Aldolase_TIM"/>
</dbReference>
<evidence type="ECO:0000313" key="14">
    <source>
        <dbReference type="EMBL" id="ARW67809.1"/>
    </source>
</evidence>
<gene>
    <name evidence="12 14" type="primary">trpA</name>
</gene>
<comment type="subcellular location">
    <subcellularLocation>
        <location evidence="2 12">Plastid</location>
        <location evidence="2 12">Chloroplast</location>
    </subcellularLocation>
</comment>
<evidence type="ECO:0000256" key="13">
    <source>
        <dbReference type="RuleBase" id="RU003662"/>
    </source>
</evidence>
<accession>A0A1Z1MPM3</accession>
<dbReference type="AlphaFoldDB" id="A0A1Z1MPM3"/>
<keyword evidence="8 12" id="KW-0822">Tryptophan biosynthesis</keyword>
<dbReference type="EMBL" id="MF101449">
    <property type="protein sequence ID" value="ARW67809.1"/>
    <property type="molecule type" value="Genomic_DNA"/>
</dbReference>
<comment type="pathway">
    <text evidence="3 12">Amino-acid biosynthesis; L-tryptophan biosynthesis; L-tryptophan from chorismate: step 5/5.</text>
</comment>
<dbReference type="Pfam" id="PF00290">
    <property type="entry name" value="Trp_syntA"/>
    <property type="match status" value="1"/>
</dbReference>
<sequence length="273" mass="29872">MNLISQVLQEKRECSTCALIPFITAGYPNIDTTIEVLYTLDRQGADIIELGIPYSDALADGPLIQEASKVALQQGIYIDDVLSILDQVQSQLRVPIIIFSYYNPILARGIEKFLQEFSACGVKGLVIPDLPIEETDYLITLCAIYHIELILFISPTSPKDRILNILSKAPGCVYLVSSTGLTGVRNTISNNINNLSKFIKSSTDKLIMLGFGISSSAQVSKVSSWDIDAVVIGSAFIKILSNHCNGKYDKVNKSTLIDVGSFCSKIKSSIRIN</sequence>
<evidence type="ECO:0000256" key="7">
    <source>
        <dbReference type="ARBA" id="ARBA00022640"/>
    </source>
</evidence>
<dbReference type="UniPathway" id="UPA00035">
    <property type="reaction ID" value="UER00044"/>
</dbReference>
<dbReference type="HAMAP" id="MF_00131">
    <property type="entry name" value="Trp_synth_alpha"/>
    <property type="match status" value="1"/>
</dbReference>
<dbReference type="FunFam" id="3.20.20.70:FF:000037">
    <property type="entry name" value="Tryptophan synthase alpha chain"/>
    <property type="match status" value="1"/>
</dbReference>
<evidence type="ECO:0000256" key="8">
    <source>
        <dbReference type="ARBA" id="ARBA00022822"/>
    </source>
</evidence>
<feature type="active site" description="Proton acceptor" evidence="12">
    <location>
        <position position="60"/>
    </location>
</feature>
<dbReference type="InterPro" id="IPR018204">
    <property type="entry name" value="Trp_synthase_alpha_AS"/>
</dbReference>
<dbReference type="CDD" id="cd04724">
    <property type="entry name" value="Tryptophan_synthase_alpha"/>
    <property type="match status" value="1"/>
</dbReference>
<keyword evidence="5 14" id="KW-0150">Chloroplast</keyword>
<dbReference type="Gene3D" id="3.20.20.70">
    <property type="entry name" value="Aldolase class I"/>
    <property type="match status" value="1"/>
</dbReference>
<evidence type="ECO:0000256" key="11">
    <source>
        <dbReference type="ARBA" id="ARBA00049047"/>
    </source>
</evidence>
<keyword evidence="9 12" id="KW-0057">Aromatic amino acid biosynthesis</keyword>
<evidence type="ECO:0000256" key="10">
    <source>
        <dbReference type="ARBA" id="ARBA00023239"/>
    </source>
</evidence>
<feature type="active site" description="Proton acceptor" evidence="12">
    <location>
        <position position="49"/>
    </location>
</feature>
<comment type="subunit">
    <text evidence="4 12">Tetramer of two alpha and two beta chains.</text>
</comment>
<dbReference type="PROSITE" id="PS00167">
    <property type="entry name" value="TRP_SYNTHASE_ALPHA"/>
    <property type="match status" value="1"/>
</dbReference>
<dbReference type="GO" id="GO:0009507">
    <property type="term" value="C:chloroplast"/>
    <property type="evidence" value="ECO:0007669"/>
    <property type="project" value="UniProtKB-SubCell"/>
</dbReference>
<evidence type="ECO:0000256" key="4">
    <source>
        <dbReference type="ARBA" id="ARBA00011270"/>
    </source>
</evidence>
<evidence type="ECO:0000256" key="12">
    <source>
        <dbReference type="HAMAP-Rule" id="MF_00131"/>
    </source>
</evidence>
<dbReference type="GeneID" id="33361186"/>
<reference evidence="14" key="1">
    <citation type="journal article" date="2017" name="J. Phycol.">
        <title>Analysis of chloroplast genomes and a supermatrix inform reclassification of the Rhodomelaceae (Rhodophyta).</title>
        <authorList>
            <person name="Diaz-Tapia P."/>
            <person name="Maggs C.A."/>
            <person name="West J.A."/>
            <person name="Verbruggen H."/>
        </authorList>
    </citation>
    <scope>NUCLEOTIDE SEQUENCE</scope>
    <source>
        <strain evidence="14">PD1540</strain>
    </source>
</reference>